<gene>
    <name evidence="1" type="ORF">WAZ07_23370</name>
</gene>
<protein>
    <submittedName>
        <fullName evidence="1">Uncharacterized protein</fullName>
    </submittedName>
</protein>
<sequence>MPDSLSKGRITEIKDVRKVSMSKQFRRYVQTGKRIDLVVKPLQKAVKQSGGTI</sequence>
<reference evidence="1 2" key="1">
    <citation type="submission" date="2024-01" db="EMBL/GenBank/DDBJ databases">
        <title>Seven novel Bacillus-like species.</title>
        <authorList>
            <person name="Liu G."/>
        </authorList>
    </citation>
    <scope>NUCLEOTIDE SEQUENCE [LARGE SCALE GENOMIC DNA]</scope>
    <source>
        <strain evidence="1 2">FJAT-51639</strain>
    </source>
</reference>
<accession>A0ABU8FQ92</accession>
<comment type="caution">
    <text evidence="1">The sequence shown here is derived from an EMBL/GenBank/DDBJ whole genome shotgun (WGS) entry which is preliminary data.</text>
</comment>
<name>A0ABU8FQ92_9BACI</name>
<keyword evidence="2" id="KW-1185">Reference proteome</keyword>
<evidence type="ECO:0000313" key="2">
    <source>
        <dbReference type="Proteomes" id="UP001372526"/>
    </source>
</evidence>
<evidence type="ECO:0000313" key="1">
    <source>
        <dbReference type="EMBL" id="MEI4804094.1"/>
    </source>
</evidence>
<dbReference type="Proteomes" id="UP001372526">
    <property type="component" value="Unassembled WGS sequence"/>
</dbReference>
<organism evidence="1 2">
    <name type="scientific">Bacillus bruguierae</name>
    <dbReference type="NCBI Taxonomy" id="3127667"/>
    <lineage>
        <taxon>Bacteria</taxon>
        <taxon>Bacillati</taxon>
        <taxon>Bacillota</taxon>
        <taxon>Bacilli</taxon>
        <taxon>Bacillales</taxon>
        <taxon>Bacillaceae</taxon>
        <taxon>Bacillus</taxon>
    </lineage>
</organism>
<proteinExistence type="predicted"/>
<dbReference type="EMBL" id="JBAWSX010000021">
    <property type="protein sequence ID" value="MEI4804094.1"/>
    <property type="molecule type" value="Genomic_DNA"/>
</dbReference>